<feature type="chain" id="PRO_5040487572" evidence="3">
    <location>
        <begin position="22"/>
        <end position="334"/>
    </location>
</feature>
<reference evidence="4" key="1">
    <citation type="submission" date="2019-04" db="EMBL/GenBank/DDBJ databases">
        <title>Sequencing of skin fungus with MAO and IRED activity.</title>
        <authorList>
            <person name="Marsaioli A.J."/>
            <person name="Bonatto J.M.C."/>
            <person name="Reis Junior O."/>
        </authorList>
    </citation>
    <scope>NUCLEOTIDE SEQUENCE</scope>
    <source>
        <strain evidence="4">30M1</strain>
    </source>
</reference>
<sequence length="334" mass="34848">MFTSSFTASLLTASSLTATLAAPLTSAHTPCASSVAVNAVVTGTPFTMQPDMDLATDADKTSSSSQQVFHALPLSTSSSFPTSTHCAPPSPASTSTYLVRQHFTLAQRQAKDWAAVPSAPAIPPAAQTPAQDWDAASPAPTPTQNWDAAAPNAAPTPVQTWAAAPSAPILTPALTPTPSQEPYKPTPDHFGSRAMLAIFIGIGIVVLIVLIWSVIAWRHGQNPFACCGGFPGWPRKPASSGDRSQGSGDVEANGGGDGNGNGDLHRVGAGRHYARRPVSEAVELQPRQQWPQPAAFQQAKMGVAAQRDPMAPLPPRKPAPLVKSGGEAEWAREF</sequence>
<gene>
    <name evidence="4" type="ORF">E8E13_011012</name>
</gene>
<dbReference type="Proteomes" id="UP000801428">
    <property type="component" value="Unassembled WGS sequence"/>
</dbReference>
<organism evidence="4 5">
    <name type="scientific">Curvularia kusanoi</name>
    <name type="common">Cochliobolus kusanoi</name>
    <dbReference type="NCBI Taxonomy" id="90978"/>
    <lineage>
        <taxon>Eukaryota</taxon>
        <taxon>Fungi</taxon>
        <taxon>Dikarya</taxon>
        <taxon>Ascomycota</taxon>
        <taxon>Pezizomycotina</taxon>
        <taxon>Dothideomycetes</taxon>
        <taxon>Pleosporomycetidae</taxon>
        <taxon>Pleosporales</taxon>
        <taxon>Pleosporineae</taxon>
        <taxon>Pleosporaceae</taxon>
        <taxon>Curvularia</taxon>
    </lineage>
</organism>
<evidence type="ECO:0000256" key="2">
    <source>
        <dbReference type="SAM" id="Phobius"/>
    </source>
</evidence>
<evidence type="ECO:0000313" key="5">
    <source>
        <dbReference type="Proteomes" id="UP000801428"/>
    </source>
</evidence>
<feature type="transmembrane region" description="Helical" evidence="2">
    <location>
        <begin position="194"/>
        <end position="215"/>
    </location>
</feature>
<keyword evidence="5" id="KW-1185">Reference proteome</keyword>
<feature type="compositionally biased region" description="Low complexity" evidence="1">
    <location>
        <begin position="119"/>
        <end position="130"/>
    </location>
</feature>
<dbReference type="EMBL" id="SWKU01000006">
    <property type="protein sequence ID" value="KAF3006072.1"/>
    <property type="molecule type" value="Genomic_DNA"/>
</dbReference>
<protein>
    <submittedName>
        <fullName evidence="4">Uncharacterized protein</fullName>
    </submittedName>
</protein>
<feature type="region of interest" description="Disordered" evidence="1">
    <location>
        <begin position="119"/>
        <end position="159"/>
    </location>
</feature>
<comment type="caution">
    <text evidence="4">The sequence shown here is derived from an EMBL/GenBank/DDBJ whole genome shotgun (WGS) entry which is preliminary data.</text>
</comment>
<dbReference type="AlphaFoldDB" id="A0A9P4THW0"/>
<evidence type="ECO:0000256" key="3">
    <source>
        <dbReference type="SAM" id="SignalP"/>
    </source>
</evidence>
<keyword evidence="2" id="KW-0472">Membrane</keyword>
<keyword evidence="2" id="KW-1133">Transmembrane helix</keyword>
<evidence type="ECO:0000256" key="1">
    <source>
        <dbReference type="SAM" id="MobiDB-lite"/>
    </source>
</evidence>
<accession>A0A9P4THW0</accession>
<name>A0A9P4THW0_CURKU</name>
<feature type="region of interest" description="Disordered" evidence="1">
    <location>
        <begin position="236"/>
        <end position="334"/>
    </location>
</feature>
<feature type="compositionally biased region" description="Low complexity" evidence="1">
    <location>
        <begin position="285"/>
        <end position="299"/>
    </location>
</feature>
<keyword evidence="2" id="KW-0812">Transmembrane</keyword>
<feature type="signal peptide" evidence="3">
    <location>
        <begin position="1"/>
        <end position="21"/>
    </location>
</feature>
<keyword evidence="3" id="KW-0732">Signal</keyword>
<evidence type="ECO:0000313" key="4">
    <source>
        <dbReference type="EMBL" id="KAF3006072.1"/>
    </source>
</evidence>
<proteinExistence type="predicted"/>